<dbReference type="STRING" id="1121400.SAMN02746065_1435"/>
<sequence length="460" mass="51596">MTTAYRHWEILERSTTGPFMDEDDFLPRRFTPTLKKLIKKYEIKYDPANPCPTDDAMADRIWQAAWDLFREVGYYNTDSHRIMQVSDQEIKEALYMANDSYLVGAGKDAVLFEHRQVEDSKTPFCIMSPDITCDEQYHQSICMAYLKEPLLDGICGPILEKTFGHLIESAGPSEISGCIQHIYNQKMAARLLGRPGTFMVAVGTAEHDSGQIAVSDDNWGVQKTDARLVGSLTEFKTADTLLNRSLHYAQYGSYTGNLTGAIYGGWCGGSEGTAVTTVAYSLIGLIMHGAIFNQHFPFHLNYGSNTTRELLWAISMAGQALSRNSNLLYTSNGFANAGPMTEMVFRETAVHAMVSTVSGWNLWEMASTRNKYRNRATPMEARIGCEVGHAVARQGLTREQVNEIANKLLAKYEDHAADAPIGSEYHECYDVEKAVPTQEHYDMFRRVKDEIADLGIEFPY</sequence>
<dbReference type="InterPro" id="IPR008031">
    <property type="entry name" value="MtmB_MeTrfase"/>
</dbReference>
<dbReference type="EMBL" id="FWXY01000043">
    <property type="protein sequence ID" value="SMD12844.1"/>
    <property type="molecule type" value="Genomic_DNA"/>
</dbReference>
<dbReference type="Pfam" id="PF05369">
    <property type="entry name" value="MtmB"/>
    <property type="match status" value="1"/>
</dbReference>
<dbReference type="OrthoDB" id="5432188at2"/>
<evidence type="ECO:0000313" key="1">
    <source>
        <dbReference type="EMBL" id="SMD12844.1"/>
    </source>
</evidence>
<dbReference type="Proteomes" id="UP000192418">
    <property type="component" value="Unassembled WGS sequence"/>
</dbReference>
<accession>A0A1W2ESZ5</accession>
<keyword evidence="1" id="KW-0489">Methyltransferase</keyword>
<dbReference type="GO" id="GO:0032259">
    <property type="term" value="P:methylation"/>
    <property type="evidence" value="ECO:0007669"/>
    <property type="project" value="UniProtKB-KW"/>
</dbReference>
<gene>
    <name evidence="1" type="ORF">SAMN02746065_1435</name>
</gene>
<dbReference type="RefSeq" id="WP_084071878.1">
    <property type="nucleotide sequence ID" value="NZ_FWXY01000043.1"/>
</dbReference>
<reference evidence="1 2" key="1">
    <citation type="submission" date="2017-04" db="EMBL/GenBank/DDBJ databases">
        <authorList>
            <person name="Afonso C.L."/>
            <person name="Miller P.J."/>
            <person name="Scott M.A."/>
            <person name="Spackman E."/>
            <person name="Goraichik I."/>
            <person name="Dimitrov K.M."/>
            <person name="Suarez D.L."/>
            <person name="Swayne D.E."/>
        </authorList>
    </citation>
    <scope>NUCLEOTIDE SEQUENCE [LARGE SCALE GENOMIC DNA]</scope>
    <source>
        <strain evidence="1 2">DSM 3385</strain>
    </source>
</reference>
<dbReference type="SUPFAM" id="SSF75098">
    <property type="entry name" value="Monomethylamine methyltransferase MtmB"/>
    <property type="match status" value="1"/>
</dbReference>
<keyword evidence="1" id="KW-0808">Transferase</keyword>
<keyword evidence="2" id="KW-1185">Reference proteome</keyword>
<name>A0A1W2ESZ5_9BACT</name>
<dbReference type="AlphaFoldDB" id="A0A1W2ESZ5"/>
<evidence type="ECO:0000313" key="2">
    <source>
        <dbReference type="Proteomes" id="UP000192418"/>
    </source>
</evidence>
<dbReference type="SMR" id="A0A1W2ESZ5"/>
<organism evidence="1 2">
    <name type="scientific">Desulfocicer vacuolatum DSM 3385</name>
    <dbReference type="NCBI Taxonomy" id="1121400"/>
    <lineage>
        <taxon>Bacteria</taxon>
        <taxon>Pseudomonadati</taxon>
        <taxon>Thermodesulfobacteriota</taxon>
        <taxon>Desulfobacteria</taxon>
        <taxon>Desulfobacterales</taxon>
        <taxon>Desulfobacteraceae</taxon>
        <taxon>Desulfocicer</taxon>
    </lineage>
</organism>
<dbReference type="InterPro" id="IPR036655">
    <property type="entry name" value="MtmB_sf"/>
</dbReference>
<proteinExistence type="predicted"/>
<dbReference type="Gene3D" id="3.20.20.460">
    <property type="entry name" value="Monomethylamine methyltransferase MtmB"/>
    <property type="match status" value="1"/>
</dbReference>
<dbReference type="GO" id="GO:0008168">
    <property type="term" value="F:methyltransferase activity"/>
    <property type="evidence" value="ECO:0007669"/>
    <property type="project" value="UniProtKB-KW"/>
</dbReference>
<protein>
    <submittedName>
        <fullName evidence="1">Monomethylamine:corrinoid methyltransferase</fullName>
    </submittedName>
</protein>